<accession>A0A1J7JSN8</accession>
<feature type="compositionally biased region" description="Low complexity" evidence="1">
    <location>
        <begin position="42"/>
        <end position="62"/>
    </location>
</feature>
<feature type="region of interest" description="Disordered" evidence="1">
    <location>
        <begin position="35"/>
        <end position="64"/>
    </location>
</feature>
<evidence type="ECO:0008006" key="4">
    <source>
        <dbReference type="Google" id="ProtNLM"/>
    </source>
</evidence>
<organism evidence="2 3">
    <name type="scientific">Coniochaeta ligniaria NRRL 30616</name>
    <dbReference type="NCBI Taxonomy" id="1408157"/>
    <lineage>
        <taxon>Eukaryota</taxon>
        <taxon>Fungi</taxon>
        <taxon>Dikarya</taxon>
        <taxon>Ascomycota</taxon>
        <taxon>Pezizomycotina</taxon>
        <taxon>Sordariomycetes</taxon>
        <taxon>Sordariomycetidae</taxon>
        <taxon>Coniochaetales</taxon>
        <taxon>Coniochaetaceae</taxon>
        <taxon>Coniochaeta</taxon>
    </lineage>
</organism>
<dbReference type="AlphaFoldDB" id="A0A1J7JSN8"/>
<name>A0A1J7JSN8_9PEZI</name>
<evidence type="ECO:0000313" key="3">
    <source>
        <dbReference type="Proteomes" id="UP000182658"/>
    </source>
</evidence>
<proteinExistence type="predicted"/>
<dbReference type="STRING" id="1408157.A0A1J7JSN8"/>
<protein>
    <recommendedName>
        <fullName evidence="4">Protein kinase domain-containing protein</fullName>
    </recommendedName>
</protein>
<dbReference type="InParanoid" id="A0A1J7JSN8"/>
<sequence>MALCQTACRRLHRPNSPIHSITSLLFQDQRRKSFHSSRRFSSRAAKLGPRAQRPRSAPRSLPVAGFDATGRDQLVEEETMPEYRPGHFYPVCLGEVFKDRFQTVAKLGYGSSSTIWLARDLE</sequence>
<dbReference type="Proteomes" id="UP000182658">
    <property type="component" value="Unassembled WGS sequence"/>
</dbReference>
<evidence type="ECO:0000256" key="1">
    <source>
        <dbReference type="SAM" id="MobiDB-lite"/>
    </source>
</evidence>
<dbReference type="OrthoDB" id="5979581at2759"/>
<gene>
    <name evidence="2" type="ORF">CONLIGDRAFT_642829</name>
</gene>
<evidence type="ECO:0000313" key="2">
    <source>
        <dbReference type="EMBL" id="OIW30770.1"/>
    </source>
</evidence>
<dbReference type="Gene3D" id="3.30.200.20">
    <property type="entry name" value="Phosphorylase Kinase, domain 1"/>
    <property type="match status" value="1"/>
</dbReference>
<reference evidence="2 3" key="1">
    <citation type="submission" date="2016-10" db="EMBL/GenBank/DDBJ databases">
        <title>Draft genome sequence of Coniochaeta ligniaria NRRL30616, a lignocellulolytic fungus for bioabatement of inhibitors in plant biomass hydrolysates.</title>
        <authorList>
            <consortium name="DOE Joint Genome Institute"/>
            <person name="Jimenez D.J."/>
            <person name="Hector R.E."/>
            <person name="Riley R."/>
            <person name="Sun H."/>
            <person name="Grigoriev I.V."/>
            <person name="Van Elsas J.D."/>
            <person name="Nichols N.N."/>
        </authorList>
    </citation>
    <scope>NUCLEOTIDE SEQUENCE [LARGE SCALE GENOMIC DNA]</scope>
    <source>
        <strain evidence="2 3">NRRL 30616</strain>
    </source>
</reference>
<keyword evidence="3" id="KW-1185">Reference proteome</keyword>
<dbReference type="EMBL" id="KV875096">
    <property type="protein sequence ID" value="OIW30770.1"/>
    <property type="molecule type" value="Genomic_DNA"/>
</dbReference>